<evidence type="ECO:0000313" key="7">
    <source>
        <dbReference type="EMBL" id="TDV55041.1"/>
    </source>
</evidence>
<reference evidence="7 8" key="1">
    <citation type="submission" date="2019-03" db="EMBL/GenBank/DDBJ databases">
        <title>Genomic Encyclopedia of Archaeal and Bacterial Type Strains, Phase II (KMG-II): from individual species to whole genera.</title>
        <authorList>
            <person name="Goeker M."/>
        </authorList>
    </citation>
    <scope>NUCLEOTIDE SEQUENCE [LARGE SCALE GENOMIC DNA]</scope>
    <source>
        <strain evidence="7 8">DSM 45499</strain>
    </source>
</reference>
<dbReference type="InterPro" id="IPR001867">
    <property type="entry name" value="OmpR/PhoB-type_DNA-bd"/>
</dbReference>
<keyword evidence="4" id="KW-0804">Transcription</keyword>
<dbReference type="Gene3D" id="1.10.10.10">
    <property type="entry name" value="Winged helix-like DNA-binding domain superfamily/Winged helix DNA-binding domain"/>
    <property type="match status" value="1"/>
</dbReference>
<dbReference type="Pfam" id="PF03704">
    <property type="entry name" value="BTAD"/>
    <property type="match status" value="1"/>
</dbReference>
<evidence type="ECO:0000313" key="8">
    <source>
        <dbReference type="Proteomes" id="UP000294927"/>
    </source>
</evidence>
<dbReference type="SMART" id="SM00862">
    <property type="entry name" value="Trans_reg_C"/>
    <property type="match status" value="1"/>
</dbReference>
<dbReference type="SUPFAM" id="SSF46894">
    <property type="entry name" value="C-terminal effector domain of the bipartite response regulators"/>
    <property type="match status" value="1"/>
</dbReference>
<keyword evidence="3" id="KW-0238">DNA-binding</keyword>
<proteinExistence type="inferred from homology"/>
<dbReference type="EMBL" id="SOCP01000003">
    <property type="protein sequence ID" value="TDV55041.1"/>
    <property type="molecule type" value="Genomic_DNA"/>
</dbReference>
<protein>
    <submittedName>
        <fullName evidence="7">Pentatricopeptide repeat protein</fullName>
    </submittedName>
</protein>
<dbReference type="OrthoDB" id="3817100at2"/>
<dbReference type="InterPro" id="IPR016032">
    <property type="entry name" value="Sig_transdc_resp-reg_C-effctor"/>
</dbReference>
<dbReference type="GO" id="GO:0000160">
    <property type="term" value="P:phosphorelay signal transduction system"/>
    <property type="evidence" value="ECO:0007669"/>
    <property type="project" value="InterPro"/>
</dbReference>
<dbReference type="PANTHER" id="PTHR35807:SF1">
    <property type="entry name" value="TRANSCRIPTIONAL REGULATOR REDD"/>
    <property type="match status" value="1"/>
</dbReference>
<dbReference type="GO" id="GO:0006355">
    <property type="term" value="P:regulation of DNA-templated transcription"/>
    <property type="evidence" value="ECO:0007669"/>
    <property type="project" value="InterPro"/>
</dbReference>
<dbReference type="Proteomes" id="UP000294927">
    <property type="component" value="Unassembled WGS sequence"/>
</dbReference>
<organism evidence="7 8">
    <name type="scientific">Actinophytocola oryzae</name>
    <dbReference type="NCBI Taxonomy" id="502181"/>
    <lineage>
        <taxon>Bacteria</taxon>
        <taxon>Bacillati</taxon>
        <taxon>Actinomycetota</taxon>
        <taxon>Actinomycetes</taxon>
        <taxon>Pseudonocardiales</taxon>
        <taxon>Pseudonocardiaceae</taxon>
    </lineage>
</organism>
<dbReference type="SMART" id="SM01043">
    <property type="entry name" value="BTAD"/>
    <property type="match status" value="1"/>
</dbReference>
<name>A0A4V6Q6Y2_9PSEU</name>
<evidence type="ECO:0000256" key="4">
    <source>
        <dbReference type="ARBA" id="ARBA00023163"/>
    </source>
</evidence>
<keyword evidence="8" id="KW-1185">Reference proteome</keyword>
<dbReference type="PANTHER" id="PTHR35807">
    <property type="entry name" value="TRANSCRIPTIONAL REGULATOR REDD-RELATED"/>
    <property type="match status" value="1"/>
</dbReference>
<dbReference type="RefSeq" id="WP_133902151.1">
    <property type="nucleotide sequence ID" value="NZ_SOCP01000003.1"/>
</dbReference>
<feature type="domain" description="Bacterial transcriptional activator" evidence="6">
    <location>
        <begin position="97"/>
        <end position="242"/>
    </location>
</feature>
<dbReference type="InterPro" id="IPR051677">
    <property type="entry name" value="AfsR-DnrI-RedD_regulator"/>
</dbReference>
<evidence type="ECO:0000256" key="3">
    <source>
        <dbReference type="ARBA" id="ARBA00023125"/>
    </source>
</evidence>
<sequence length="273" mass="30417">MIEFQVLGMLRVFRDGKSVPLAATMLCRLLAVLLARANEPVSTERLIESLWLGAPPRTGRKTLQIYVHRLRVELGEHGRIVHGVGGYRLVVDPATTIDSVDFETLIRRAGAARTTRSFEQARELLRTALELWRGPAFTGFTDMSVAEAAARRLTELRLTGWEQRAELDLALGRHEGLIAELPGLIADYPFHEALRAHLMLALCRSGRPAEALEVYRQIRGLLATELGLEPCRGLRELHHAILRGDAHWDHAVVLSDEGHYAARGAGTPRPARR</sequence>
<dbReference type="SUPFAM" id="SSF48452">
    <property type="entry name" value="TPR-like"/>
    <property type="match status" value="1"/>
</dbReference>
<dbReference type="InterPro" id="IPR036388">
    <property type="entry name" value="WH-like_DNA-bd_sf"/>
</dbReference>
<comment type="similarity">
    <text evidence="1">Belongs to the AfsR/DnrI/RedD regulatory family.</text>
</comment>
<evidence type="ECO:0000259" key="6">
    <source>
        <dbReference type="SMART" id="SM01043"/>
    </source>
</evidence>
<dbReference type="Gene3D" id="1.25.40.10">
    <property type="entry name" value="Tetratricopeptide repeat domain"/>
    <property type="match status" value="1"/>
</dbReference>
<dbReference type="CDD" id="cd15831">
    <property type="entry name" value="BTAD"/>
    <property type="match status" value="1"/>
</dbReference>
<evidence type="ECO:0000256" key="1">
    <source>
        <dbReference type="ARBA" id="ARBA00005820"/>
    </source>
</evidence>
<dbReference type="AlphaFoldDB" id="A0A4V6Q6Y2"/>
<keyword evidence="2" id="KW-0805">Transcription regulation</keyword>
<dbReference type="InterPro" id="IPR011990">
    <property type="entry name" value="TPR-like_helical_dom_sf"/>
</dbReference>
<accession>A0A4V6Q6Y2</accession>
<evidence type="ECO:0000259" key="5">
    <source>
        <dbReference type="SMART" id="SM00862"/>
    </source>
</evidence>
<dbReference type="InterPro" id="IPR005158">
    <property type="entry name" value="BTAD"/>
</dbReference>
<comment type="caution">
    <text evidence="7">The sequence shown here is derived from an EMBL/GenBank/DDBJ whole genome shotgun (WGS) entry which is preliminary data.</text>
</comment>
<feature type="domain" description="OmpR/PhoB-type" evidence="5">
    <location>
        <begin position="16"/>
        <end position="89"/>
    </location>
</feature>
<dbReference type="Pfam" id="PF00486">
    <property type="entry name" value="Trans_reg_C"/>
    <property type="match status" value="1"/>
</dbReference>
<evidence type="ECO:0000256" key="2">
    <source>
        <dbReference type="ARBA" id="ARBA00023015"/>
    </source>
</evidence>
<gene>
    <name evidence="7" type="ORF">CLV71_103282</name>
</gene>
<dbReference type="GO" id="GO:0003677">
    <property type="term" value="F:DNA binding"/>
    <property type="evidence" value="ECO:0007669"/>
    <property type="project" value="UniProtKB-KW"/>
</dbReference>